<accession>A0ABU2MWR0</accession>
<feature type="transmembrane region" description="Helical" evidence="1">
    <location>
        <begin position="174"/>
        <end position="191"/>
    </location>
</feature>
<evidence type="ECO:0000313" key="2">
    <source>
        <dbReference type="EMBL" id="MDT0345278.1"/>
    </source>
</evidence>
<feature type="transmembrane region" description="Helical" evidence="1">
    <location>
        <begin position="197"/>
        <end position="216"/>
    </location>
</feature>
<keyword evidence="1" id="KW-0472">Membrane</keyword>
<protein>
    <submittedName>
        <fullName evidence="2">DUF1275 family protein</fullName>
    </submittedName>
</protein>
<reference evidence="3" key="1">
    <citation type="submission" date="2023-07" db="EMBL/GenBank/DDBJ databases">
        <title>30 novel species of actinomycetes from the DSMZ collection.</title>
        <authorList>
            <person name="Nouioui I."/>
        </authorList>
    </citation>
    <scope>NUCLEOTIDE SEQUENCE [LARGE SCALE GENOMIC DNA]</scope>
    <source>
        <strain evidence="3">DSM 44938</strain>
    </source>
</reference>
<organism evidence="2 3">
    <name type="scientific">Streptomyces litchfieldiae</name>
    <dbReference type="NCBI Taxonomy" id="3075543"/>
    <lineage>
        <taxon>Bacteria</taxon>
        <taxon>Bacillati</taxon>
        <taxon>Actinomycetota</taxon>
        <taxon>Actinomycetes</taxon>
        <taxon>Kitasatosporales</taxon>
        <taxon>Streptomycetaceae</taxon>
        <taxon>Streptomyces</taxon>
    </lineage>
</organism>
<feature type="transmembrane region" description="Helical" evidence="1">
    <location>
        <begin position="68"/>
        <end position="89"/>
    </location>
</feature>
<dbReference type="Proteomes" id="UP001183246">
    <property type="component" value="Unassembled WGS sequence"/>
</dbReference>
<keyword evidence="3" id="KW-1185">Reference proteome</keyword>
<gene>
    <name evidence="2" type="ORF">RM590_22115</name>
</gene>
<dbReference type="InterPro" id="IPR010699">
    <property type="entry name" value="DUF1275"/>
</dbReference>
<evidence type="ECO:0000313" key="3">
    <source>
        <dbReference type="Proteomes" id="UP001183246"/>
    </source>
</evidence>
<evidence type="ECO:0000256" key="1">
    <source>
        <dbReference type="SAM" id="Phobius"/>
    </source>
</evidence>
<dbReference type="EMBL" id="JAVREL010000013">
    <property type="protein sequence ID" value="MDT0345278.1"/>
    <property type="molecule type" value="Genomic_DNA"/>
</dbReference>
<comment type="caution">
    <text evidence="2">The sequence shown here is derived from an EMBL/GenBank/DDBJ whole genome shotgun (WGS) entry which is preliminary data.</text>
</comment>
<dbReference type="PANTHER" id="PTHR37314:SF4">
    <property type="entry name" value="UPF0700 TRANSMEMBRANE PROTEIN YOAK"/>
    <property type="match status" value="1"/>
</dbReference>
<sequence length="230" mass="22201">MRPTDRRSARLPLGLLLALTFATGVVDAVSYLSLGGVFAGNMTGNVIILGAALTGAGHLPTLGPAVTLAAYAAGAALAGRLLAAAPPAWGARHTALIGGVALLTAGAAPVLFAGEEPLGRPAEPLVAGVLALGMGLQAAAARQLAVKDVTTVVVTSTLTGLAADGTGGPWPRRAGAIGLLAAGAAAGAALIRLNAGWALLAGGAVMLATAVTGAAATRVKTTANRADRTG</sequence>
<feature type="transmembrane region" description="Helical" evidence="1">
    <location>
        <begin position="95"/>
        <end position="114"/>
    </location>
</feature>
<dbReference type="PANTHER" id="PTHR37314">
    <property type="entry name" value="SLR0142 PROTEIN"/>
    <property type="match status" value="1"/>
</dbReference>
<keyword evidence="1" id="KW-0812">Transmembrane</keyword>
<proteinExistence type="predicted"/>
<dbReference type="RefSeq" id="WP_311706402.1">
    <property type="nucleotide sequence ID" value="NZ_JAVREL010000013.1"/>
</dbReference>
<name>A0ABU2MWR0_9ACTN</name>
<keyword evidence="1" id="KW-1133">Transmembrane helix</keyword>
<dbReference type="Pfam" id="PF06912">
    <property type="entry name" value="DUF1275"/>
    <property type="match status" value="1"/>
</dbReference>